<evidence type="ECO:0000256" key="7">
    <source>
        <dbReference type="ARBA" id="ARBA00023136"/>
    </source>
</evidence>
<comment type="subcellular location">
    <subcellularLocation>
        <location evidence="1">Cell inner membrane</location>
        <topology evidence="1">Multi-pass membrane protein</topology>
    </subcellularLocation>
</comment>
<evidence type="ECO:0000256" key="9">
    <source>
        <dbReference type="SAM" id="Phobius"/>
    </source>
</evidence>
<protein>
    <submittedName>
        <fullName evidence="11">Neu5Ac permease</fullName>
    </submittedName>
</protein>
<accession>A0A174DD69</accession>
<feature type="transmembrane region" description="Helical" evidence="9">
    <location>
        <begin position="90"/>
        <end position="111"/>
    </location>
</feature>
<evidence type="ECO:0000256" key="1">
    <source>
        <dbReference type="ARBA" id="ARBA00004429"/>
    </source>
</evidence>
<keyword evidence="4" id="KW-0997">Cell inner membrane</keyword>
<proteinExistence type="inferred from homology"/>
<evidence type="ECO:0000256" key="2">
    <source>
        <dbReference type="ARBA" id="ARBA00022448"/>
    </source>
</evidence>
<keyword evidence="6 9" id="KW-1133">Transmembrane helix</keyword>
<dbReference type="RefSeq" id="WP_055152483.1">
    <property type="nucleotide sequence ID" value="NZ_CYZU01000011.1"/>
</dbReference>
<evidence type="ECO:0000256" key="5">
    <source>
        <dbReference type="ARBA" id="ARBA00022692"/>
    </source>
</evidence>
<name>A0A174DD69_9FIRM</name>
<keyword evidence="7 9" id="KW-0472">Membrane</keyword>
<dbReference type="PANTHER" id="PTHR35011">
    <property type="entry name" value="2,3-DIKETO-L-GULONATE TRAP TRANSPORTER SMALL PERMEASE PROTEIN YIAM"/>
    <property type="match status" value="1"/>
</dbReference>
<keyword evidence="3" id="KW-1003">Cell membrane</keyword>
<dbReference type="OrthoDB" id="9814265at2"/>
<sequence>MIEAFDKVITVLYKIIKVILCVVLLTMVGVLMAHIIFRYVLNNSLTWSEELLKILLVWFGMMSVAILAVRREHVSIVIFKEHMPKKMSAALTKLTQIITVVICLIVIYVGIQYVLAAGHRPTPALRLPYGYAYASIPVSFVFVTIFELRNLIVDLTGKGNYAAIEKKEEDLTGGSDMKLD</sequence>
<evidence type="ECO:0000313" key="11">
    <source>
        <dbReference type="EMBL" id="CUO21856.1"/>
    </source>
</evidence>
<dbReference type="STRING" id="39482.ERS852491_01596"/>
<keyword evidence="2" id="KW-0813">Transport</keyword>
<reference evidence="11 12" key="1">
    <citation type="submission" date="2015-09" db="EMBL/GenBank/DDBJ databases">
        <authorList>
            <consortium name="Pathogen Informatics"/>
        </authorList>
    </citation>
    <scope>NUCLEOTIDE SEQUENCE [LARGE SCALE GENOMIC DNA]</scope>
    <source>
        <strain evidence="11 12">2789STDY5834876</strain>
    </source>
</reference>
<evidence type="ECO:0000313" key="12">
    <source>
        <dbReference type="Proteomes" id="UP000095544"/>
    </source>
</evidence>
<dbReference type="GO" id="GO:0015740">
    <property type="term" value="P:C4-dicarboxylate transport"/>
    <property type="evidence" value="ECO:0007669"/>
    <property type="project" value="TreeGrafter"/>
</dbReference>
<evidence type="ECO:0000256" key="8">
    <source>
        <dbReference type="ARBA" id="ARBA00038436"/>
    </source>
</evidence>
<dbReference type="EMBL" id="CYZU01000011">
    <property type="protein sequence ID" value="CUO21856.1"/>
    <property type="molecule type" value="Genomic_DNA"/>
</dbReference>
<feature type="transmembrane region" description="Helical" evidence="9">
    <location>
        <begin position="12"/>
        <end position="39"/>
    </location>
</feature>
<organism evidence="11 12">
    <name type="scientific">Faecalicatena contorta</name>
    <dbReference type="NCBI Taxonomy" id="39482"/>
    <lineage>
        <taxon>Bacteria</taxon>
        <taxon>Bacillati</taxon>
        <taxon>Bacillota</taxon>
        <taxon>Clostridia</taxon>
        <taxon>Lachnospirales</taxon>
        <taxon>Lachnospiraceae</taxon>
        <taxon>Faecalicatena</taxon>
    </lineage>
</organism>
<feature type="domain" description="Tripartite ATP-independent periplasmic transporters DctQ component" evidence="10">
    <location>
        <begin position="27"/>
        <end position="156"/>
    </location>
</feature>
<evidence type="ECO:0000256" key="3">
    <source>
        <dbReference type="ARBA" id="ARBA00022475"/>
    </source>
</evidence>
<evidence type="ECO:0000256" key="6">
    <source>
        <dbReference type="ARBA" id="ARBA00022989"/>
    </source>
</evidence>
<evidence type="ECO:0000259" key="10">
    <source>
        <dbReference type="Pfam" id="PF04290"/>
    </source>
</evidence>
<dbReference type="InterPro" id="IPR055348">
    <property type="entry name" value="DctQ"/>
</dbReference>
<dbReference type="GO" id="GO:0005886">
    <property type="term" value="C:plasma membrane"/>
    <property type="evidence" value="ECO:0007669"/>
    <property type="project" value="UniProtKB-SubCell"/>
</dbReference>
<comment type="similarity">
    <text evidence="8">Belongs to the TRAP transporter small permease family.</text>
</comment>
<dbReference type="PANTHER" id="PTHR35011:SF2">
    <property type="entry name" value="2,3-DIKETO-L-GULONATE TRAP TRANSPORTER SMALL PERMEASE PROTEIN YIAM"/>
    <property type="match status" value="1"/>
</dbReference>
<gene>
    <name evidence="11" type="primary">siaT_1</name>
    <name evidence="11" type="ORF">ERS852491_01596</name>
</gene>
<feature type="transmembrane region" description="Helical" evidence="9">
    <location>
        <begin position="131"/>
        <end position="148"/>
    </location>
</feature>
<dbReference type="Pfam" id="PF04290">
    <property type="entry name" value="DctQ"/>
    <property type="match status" value="1"/>
</dbReference>
<feature type="transmembrane region" description="Helical" evidence="9">
    <location>
        <begin position="51"/>
        <end position="69"/>
    </location>
</feature>
<dbReference type="GO" id="GO:0022857">
    <property type="term" value="F:transmembrane transporter activity"/>
    <property type="evidence" value="ECO:0007669"/>
    <property type="project" value="TreeGrafter"/>
</dbReference>
<dbReference type="Proteomes" id="UP000095544">
    <property type="component" value="Unassembled WGS sequence"/>
</dbReference>
<dbReference type="InterPro" id="IPR007387">
    <property type="entry name" value="TRAP_DctQ"/>
</dbReference>
<dbReference type="AlphaFoldDB" id="A0A174DD69"/>
<keyword evidence="5 9" id="KW-0812">Transmembrane</keyword>
<evidence type="ECO:0000256" key="4">
    <source>
        <dbReference type="ARBA" id="ARBA00022519"/>
    </source>
</evidence>